<dbReference type="InterPro" id="IPR015887">
    <property type="entry name" value="DNA_glyclase_Znf_dom_DNA_BS"/>
</dbReference>
<dbReference type="SUPFAM" id="SSF46946">
    <property type="entry name" value="S13-like H2TH domain"/>
    <property type="match status" value="1"/>
</dbReference>
<dbReference type="Gene3D" id="1.10.8.50">
    <property type="match status" value="1"/>
</dbReference>
<evidence type="ECO:0000256" key="2">
    <source>
        <dbReference type="ARBA" id="ARBA00001947"/>
    </source>
</evidence>
<organism evidence="18 19">
    <name type="scientific">Actinomadura rubrobrunea</name>
    <dbReference type="NCBI Taxonomy" id="115335"/>
    <lineage>
        <taxon>Bacteria</taxon>
        <taxon>Bacillati</taxon>
        <taxon>Actinomycetota</taxon>
        <taxon>Actinomycetes</taxon>
        <taxon>Streptosporangiales</taxon>
        <taxon>Thermomonosporaceae</taxon>
        <taxon>Actinomadura</taxon>
    </lineage>
</organism>
<comment type="catalytic activity">
    <reaction evidence="14">
        <text>2'-deoxyribonucleotide-(2'-deoxyribose 5'-phosphate)-2'-deoxyribonucleotide-DNA = a 3'-end 2'-deoxyribonucleotide-(2,3-dehydro-2,3-deoxyribose 5'-phosphate)-DNA + a 5'-end 5'-phospho-2'-deoxyribonucleoside-DNA + H(+)</text>
        <dbReference type="Rhea" id="RHEA:66592"/>
        <dbReference type="Rhea" id="RHEA-COMP:13180"/>
        <dbReference type="Rhea" id="RHEA-COMP:16897"/>
        <dbReference type="Rhea" id="RHEA-COMP:17067"/>
        <dbReference type="ChEBI" id="CHEBI:15378"/>
        <dbReference type="ChEBI" id="CHEBI:136412"/>
        <dbReference type="ChEBI" id="CHEBI:157695"/>
        <dbReference type="ChEBI" id="CHEBI:167181"/>
        <dbReference type="EC" id="4.2.99.18"/>
    </reaction>
</comment>
<reference evidence="18" key="1">
    <citation type="submission" date="2023-02" db="EMBL/GenBank/DDBJ databases">
        <title>Actinomadura rubrobrunea NBRC 14622.</title>
        <authorList>
            <person name="Ichikawa N."/>
            <person name="Sato H."/>
            <person name="Tonouchi N."/>
        </authorList>
    </citation>
    <scope>NUCLEOTIDE SEQUENCE</scope>
    <source>
        <strain evidence="18">NBRC 14622</strain>
    </source>
</reference>
<evidence type="ECO:0000256" key="5">
    <source>
        <dbReference type="ARBA" id="ARBA00022763"/>
    </source>
</evidence>
<evidence type="ECO:0000313" key="18">
    <source>
        <dbReference type="EMBL" id="GLW62568.1"/>
    </source>
</evidence>
<dbReference type="GO" id="GO:0008270">
    <property type="term" value="F:zinc ion binding"/>
    <property type="evidence" value="ECO:0007669"/>
    <property type="project" value="UniProtKB-KW"/>
</dbReference>
<evidence type="ECO:0000256" key="9">
    <source>
        <dbReference type="ARBA" id="ARBA00023125"/>
    </source>
</evidence>
<evidence type="ECO:0000256" key="14">
    <source>
        <dbReference type="ARBA" id="ARBA00044632"/>
    </source>
</evidence>
<evidence type="ECO:0000256" key="8">
    <source>
        <dbReference type="ARBA" id="ARBA00022833"/>
    </source>
</evidence>
<keyword evidence="11" id="KW-0456">Lyase</keyword>
<dbReference type="SUPFAM" id="SSF81624">
    <property type="entry name" value="N-terminal domain of MutM-like DNA repair proteins"/>
    <property type="match status" value="1"/>
</dbReference>
<dbReference type="EMBL" id="BSRZ01000001">
    <property type="protein sequence ID" value="GLW62568.1"/>
    <property type="molecule type" value="Genomic_DNA"/>
</dbReference>
<dbReference type="PROSITE" id="PS01242">
    <property type="entry name" value="ZF_FPG_1"/>
    <property type="match status" value="1"/>
</dbReference>
<keyword evidence="13" id="KW-0326">Glycosidase</keyword>
<keyword evidence="6 15" id="KW-0863">Zinc-finger</keyword>
<dbReference type="Proteomes" id="UP001165124">
    <property type="component" value="Unassembled WGS sequence"/>
</dbReference>
<dbReference type="InterPro" id="IPR000214">
    <property type="entry name" value="Znf_DNA_glyclase/AP_lyase"/>
</dbReference>
<dbReference type="Pfam" id="PF06827">
    <property type="entry name" value="zf-FPG_IleRS"/>
    <property type="match status" value="1"/>
</dbReference>
<evidence type="ECO:0000256" key="1">
    <source>
        <dbReference type="ARBA" id="ARBA00001668"/>
    </source>
</evidence>
<keyword evidence="9" id="KW-0238">DNA-binding</keyword>
<comment type="caution">
    <text evidence="18">The sequence shown here is derived from an EMBL/GenBank/DDBJ whole genome shotgun (WGS) entry which is preliminary data.</text>
</comment>
<protein>
    <submittedName>
        <fullName evidence="18">Formamidopyrimidine-DNA glycosylase</fullName>
    </submittedName>
</protein>
<comment type="similarity">
    <text evidence="3">Belongs to the FPG family.</text>
</comment>
<evidence type="ECO:0000256" key="3">
    <source>
        <dbReference type="ARBA" id="ARBA00009409"/>
    </source>
</evidence>
<feature type="domain" description="FPG-type" evidence="16">
    <location>
        <begin position="223"/>
        <end position="257"/>
    </location>
</feature>
<dbReference type="Gene3D" id="3.20.190.10">
    <property type="entry name" value="MutM-like, N-terminal"/>
    <property type="match status" value="1"/>
</dbReference>
<evidence type="ECO:0000256" key="7">
    <source>
        <dbReference type="ARBA" id="ARBA00022801"/>
    </source>
</evidence>
<name>A0A9W6UU78_9ACTN</name>
<feature type="domain" description="Formamidopyrimidine-DNA glycosylase catalytic" evidence="17">
    <location>
        <begin position="2"/>
        <end position="112"/>
    </location>
</feature>
<dbReference type="InterPro" id="IPR015886">
    <property type="entry name" value="H2TH_FPG"/>
</dbReference>
<evidence type="ECO:0000256" key="11">
    <source>
        <dbReference type="ARBA" id="ARBA00023239"/>
    </source>
</evidence>
<dbReference type="GO" id="GO:0034039">
    <property type="term" value="F:8-oxo-7,8-dihydroguanine DNA N-glycosylase activity"/>
    <property type="evidence" value="ECO:0007669"/>
    <property type="project" value="TreeGrafter"/>
</dbReference>
<keyword evidence="4" id="KW-0479">Metal-binding</keyword>
<dbReference type="GO" id="GO:0003684">
    <property type="term" value="F:damaged DNA binding"/>
    <property type="evidence" value="ECO:0007669"/>
    <property type="project" value="InterPro"/>
</dbReference>
<dbReference type="InterPro" id="IPR035937">
    <property type="entry name" value="FPG_N"/>
</dbReference>
<dbReference type="InterPro" id="IPR010663">
    <property type="entry name" value="Znf_FPG/IleRS"/>
</dbReference>
<gene>
    <name evidence="18" type="primary">mutM</name>
    <name evidence="18" type="ORF">Arub01_08120</name>
</gene>
<dbReference type="PANTHER" id="PTHR22993">
    <property type="entry name" value="FORMAMIDOPYRIMIDINE-DNA GLYCOSYLASE"/>
    <property type="match status" value="1"/>
</dbReference>
<accession>A0A9W6UU78</accession>
<dbReference type="RefSeq" id="WP_067916451.1">
    <property type="nucleotide sequence ID" value="NZ_BSRZ01000001.1"/>
</dbReference>
<keyword evidence="12" id="KW-0511">Multifunctional enzyme</keyword>
<dbReference type="InterPro" id="IPR010979">
    <property type="entry name" value="Ribosomal_uS13-like_H2TH"/>
</dbReference>
<dbReference type="GO" id="GO:0006284">
    <property type="term" value="P:base-excision repair"/>
    <property type="evidence" value="ECO:0007669"/>
    <property type="project" value="InterPro"/>
</dbReference>
<dbReference type="SMART" id="SM01232">
    <property type="entry name" value="H2TH"/>
    <property type="match status" value="1"/>
</dbReference>
<evidence type="ECO:0000256" key="6">
    <source>
        <dbReference type="ARBA" id="ARBA00022771"/>
    </source>
</evidence>
<dbReference type="GO" id="GO:0140078">
    <property type="term" value="F:class I DNA-(apurinic or apyrimidinic site) endonuclease activity"/>
    <property type="evidence" value="ECO:0007669"/>
    <property type="project" value="UniProtKB-EC"/>
</dbReference>
<keyword evidence="8" id="KW-0862">Zinc</keyword>
<keyword evidence="5" id="KW-0227">DNA damage</keyword>
<dbReference type="AlphaFoldDB" id="A0A9W6UU78"/>
<dbReference type="SUPFAM" id="SSF57716">
    <property type="entry name" value="Glucocorticoid receptor-like (DNA-binding domain)"/>
    <property type="match status" value="1"/>
</dbReference>
<dbReference type="CDD" id="cd08966">
    <property type="entry name" value="EcFpg-like_N"/>
    <property type="match status" value="1"/>
</dbReference>
<dbReference type="PANTHER" id="PTHR22993:SF9">
    <property type="entry name" value="FORMAMIDOPYRIMIDINE-DNA GLYCOSYLASE"/>
    <property type="match status" value="1"/>
</dbReference>
<comment type="catalytic activity">
    <reaction evidence="1">
        <text>Hydrolysis of DNA containing ring-opened 7-methylguanine residues, releasing 2,6-diamino-4-hydroxy-5-(N-methyl)formamidopyrimidine.</text>
        <dbReference type="EC" id="3.2.2.23"/>
    </reaction>
</comment>
<dbReference type="PROSITE" id="PS51066">
    <property type="entry name" value="ZF_FPG_2"/>
    <property type="match status" value="1"/>
</dbReference>
<evidence type="ECO:0000259" key="16">
    <source>
        <dbReference type="PROSITE" id="PS51066"/>
    </source>
</evidence>
<sequence length="258" mass="28833">MPELPDVEGFRRVLAEHTGEPITAVRVCDAGVLRGVTPRRLDKALRGRRFEPPRRHGKWLIAPADGPVLMLHFGMTGSLSWHGRGEPRHRHDRVVWSFPGGELRLRDMRKLQGVRLAADEDEAGRLLDDLGPDALAASREEFAASLAGRRGRLKSALTDQSLLAGLGNLLADEICWQALVSPLRDVRDLRDDEVAALYRTMRRVLREAVDEGRVPPRDTWLTGARDEPGRPCPRCGTPLSRRRIAGRTTVWCRTCQPG</sequence>
<dbReference type="SMART" id="SM00898">
    <property type="entry name" value="Fapy_DNA_glyco"/>
    <property type="match status" value="1"/>
</dbReference>
<evidence type="ECO:0000256" key="12">
    <source>
        <dbReference type="ARBA" id="ARBA00023268"/>
    </source>
</evidence>
<evidence type="ECO:0000256" key="10">
    <source>
        <dbReference type="ARBA" id="ARBA00023204"/>
    </source>
</evidence>
<dbReference type="InterPro" id="IPR012319">
    <property type="entry name" value="FPG_cat"/>
</dbReference>
<evidence type="ECO:0000313" key="19">
    <source>
        <dbReference type="Proteomes" id="UP001165124"/>
    </source>
</evidence>
<evidence type="ECO:0000256" key="4">
    <source>
        <dbReference type="ARBA" id="ARBA00022723"/>
    </source>
</evidence>
<evidence type="ECO:0000256" key="13">
    <source>
        <dbReference type="ARBA" id="ARBA00023295"/>
    </source>
</evidence>
<dbReference type="PROSITE" id="PS51068">
    <property type="entry name" value="FPG_CAT"/>
    <property type="match status" value="1"/>
</dbReference>
<keyword evidence="19" id="KW-1185">Reference proteome</keyword>
<dbReference type="Pfam" id="PF01149">
    <property type="entry name" value="Fapy_DNA_glyco"/>
    <property type="match status" value="1"/>
</dbReference>
<keyword evidence="10" id="KW-0234">DNA repair</keyword>
<evidence type="ECO:0000256" key="15">
    <source>
        <dbReference type="PROSITE-ProRule" id="PRU00391"/>
    </source>
</evidence>
<proteinExistence type="inferred from homology"/>
<comment type="cofactor">
    <cofactor evidence="2">
        <name>Zn(2+)</name>
        <dbReference type="ChEBI" id="CHEBI:29105"/>
    </cofactor>
</comment>
<evidence type="ECO:0000259" key="17">
    <source>
        <dbReference type="PROSITE" id="PS51068"/>
    </source>
</evidence>
<keyword evidence="7" id="KW-0378">Hydrolase</keyword>
<dbReference type="Pfam" id="PF06831">
    <property type="entry name" value="H2TH"/>
    <property type="match status" value="1"/>
</dbReference>